<keyword evidence="7" id="KW-0862">Zinc</keyword>
<evidence type="ECO:0000256" key="2">
    <source>
        <dbReference type="ARBA" id="ARBA00013168"/>
    </source>
</evidence>
<dbReference type="Gene3D" id="3.30.980.10">
    <property type="entry name" value="Threonyl-trna Synthetase, Chain A, domain 2"/>
    <property type="match status" value="1"/>
</dbReference>
<dbReference type="InterPro" id="IPR012947">
    <property type="entry name" value="tRNA_SAD"/>
</dbReference>
<evidence type="ECO:0000256" key="4">
    <source>
        <dbReference type="ARBA" id="ARBA00022555"/>
    </source>
</evidence>
<keyword evidence="8" id="KW-0067">ATP-binding</keyword>
<keyword evidence="9" id="KW-0694">RNA-binding</keyword>
<evidence type="ECO:0000313" key="14">
    <source>
        <dbReference type="Proteomes" id="UP000070404"/>
    </source>
</evidence>
<name>A0A133VL49_9EURY</name>
<keyword evidence="11 13" id="KW-0030">Aminoacyl-tRNA synthetase</keyword>
<dbReference type="InterPro" id="IPR018163">
    <property type="entry name" value="Thr/Ala-tRNA-synth_IIc_edit"/>
</dbReference>
<dbReference type="Pfam" id="PF02272">
    <property type="entry name" value="DHHA1"/>
    <property type="match status" value="1"/>
</dbReference>
<evidence type="ECO:0000259" key="12">
    <source>
        <dbReference type="PROSITE" id="PS50860"/>
    </source>
</evidence>
<dbReference type="Proteomes" id="UP000070404">
    <property type="component" value="Unassembled WGS sequence"/>
</dbReference>
<gene>
    <name evidence="13" type="ORF">AKJ52_00815</name>
</gene>
<evidence type="ECO:0000256" key="11">
    <source>
        <dbReference type="ARBA" id="ARBA00023146"/>
    </source>
</evidence>
<comment type="similarity">
    <text evidence="1">Belongs to the class-II aminoacyl-tRNA synthetase family.</text>
</comment>
<keyword evidence="6" id="KW-0547">Nucleotide-binding</keyword>
<dbReference type="Pfam" id="PF07973">
    <property type="entry name" value="tRNA_SAD"/>
    <property type="match status" value="1"/>
</dbReference>
<sequence>MVNQLASDNPYVFDFESEVTQIDGREVVLDHTYFYAESGGQPSDKGKINGINIEDVLKRGKKAIHLLEEKPEFKVGDKVSGKIDESFRTYNMRAHTASHIIYGAGKKILEAPQYGGFNIGKSKIRIDFETNKDLDEDNFVKFEQLANQAVWESKTISQKQISKKEAHNRDDIAINITVEDDVISGKNKVRIIEIEGWDTAACGGTHVRNTNEIGPITVLNQSNPGSGLLRIEFSIGPTGIKNRTNGKKEGLKAAKIMNTGIADLPSRAKNLVSEVKSLEEKVSNLNERFLEKRVIEICEKSEKVNNQDWAIGTIKEVDPNDLNRHVKKLVGDMADVIIVIGKKDTPFVVVGTSGEPKANNIVENITEEFGGGGGGTSNFAQGGGITAEPNKIKKYLKKEY</sequence>
<dbReference type="InterPro" id="IPR009000">
    <property type="entry name" value="Transl_B-barrel_sf"/>
</dbReference>
<evidence type="ECO:0000256" key="1">
    <source>
        <dbReference type="ARBA" id="ARBA00008226"/>
    </source>
</evidence>
<comment type="caution">
    <text evidence="13">The sequence shown here is derived from an EMBL/GenBank/DDBJ whole genome shotgun (WGS) entry which is preliminary data.</text>
</comment>
<dbReference type="GO" id="GO:0006419">
    <property type="term" value="P:alanyl-tRNA aminoacylation"/>
    <property type="evidence" value="ECO:0007669"/>
    <property type="project" value="InterPro"/>
</dbReference>
<dbReference type="FunFam" id="3.10.310.40:FF:000001">
    <property type="entry name" value="Alanine--tRNA ligase"/>
    <property type="match status" value="1"/>
</dbReference>
<evidence type="ECO:0000256" key="5">
    <source>
        <dbReference type="ARBA" id="ARBA00022598"/>
    </source>
</evidence>
<evidence type="ECO:0000256" key="7">
    <source>
        <dbReference type="ARBA" id="ARBA00022833"/>
    </source>
</evidence>
<evidence type="ECO:0000256" key="8">
    <source>
        <dbReference type="ARBA" id="ARBA00022840"/>
    </source>
</evidence>
<keyword evidence="4" id="KW-0820">tRNA-binding</keyword>
<dbReference type="SMART" id="SM00863">
    <property type="entry name" value="tRNA_SAD"/>
    <property type="match status" value="1"/>
</dbReference>
<dbReference type="Pfam" id="PF01411">
    <property type="entry name" value="tRNA-synt_2c"/>
    <property type="match status" value="1"/>
</dbReference>
<dbReference type="GO" id="GO:0004813">
    <property type="term" value="F:alanine-tRNA ligase activity"/>
    <property type="evidence" value="ECO:0007669"/>
    <property type="project" value="UniProtKB-EC"/>
</dbReference>
<dbReference type="Gene3D" id="3.10.310.40">
    <property type="match status" value="1"/>
</dbReference>
<dbReference type="AlphaFoldDB" id="A0A133VL49"/>
<dbReference type="SUPFAM" id="SSF50447">
    <property type="entry name" value="Translation proteins"/>
    <property type="match status" value="1"/>
</dbReference>
<evidence type="ECO:0000256" key="6">
    <source>
        <dbReference type="ARBA" id="ARBA00022741"/>
    </source>
</evidence>
<dbReference type="InterPro" id="IPR003156">
    <property type="entry name" value="DHHA1_dom"/>
</dbReference>
<accession>A0A133VL49</accession>
<dbReference type="SUPFAM" id="SSF55186">
    <property type="entry name" value="ThrRS/AlaRS common domain"/>
    <property type="match status" value="1"/>
</dbReference>
<evidence type="ECO:0000256" key="3">
    <source>
        <dbReference type="ARBA" id="ARBA00017959"/>
    </source>
</evidence>
<dbReference type="PROSITE" id="PS50860">
    <property type="entry name" value="AA_TRNA_LIGASE_II_ALA"/>
    <property type="match status" value="1"/>
</dbReference>
<dbReference type="Gene3D" id="2.40.30.130">
    <property type="match status" value="1"/>
</dbReference>
<dbReference type="InterPro" id="IPR018165">
    <property type="entry name" value="Ala-tRNA-synth_IIc_core"/>
</dbReference>
<reference evidence="13 14" key="1">
    <citation type="journal article" date="2016" name="Sci. Rep.">
        <title>Metabolic traits of an uncultured archaeal lineage -MSBL1- from brine pools of the Red Sea.</title>
        <authorList>
            <person name="Mwirichia R."/>
            <person name="Alam I."/>
            <person name="Rashid M."/>
            <person name="Vinu M."/>
            <person name="Ba-Alawi W."/>
            <person name="Anthony Kamau A."/>
            <person name="Kamanda Ngugi D."/>
            <person name="Goker M."/>
            <person name="Klenk H.P."/>
            <person name="Bajic V."/>
            <person name="Stingl U."/>
        </authorList>
    </citation>
    <scope>NUCLEOTIDE SEQUENCE [LARGE SCALE GENOMIC DNA]</scope>
    <source>
        <strain evidence="13">SCGC-AAA382C18</strain>
    </source>
</reference>
<keyword evidence="10" id="KW-0648">Protein biosynthesis</keyword>
<dbReference type="GO" id="GO:0002161">
    <property type="term" value="F:aminoacyl-tRNA deacylase activity"/>
    <property type="evidence" value="ECO:0007669"/>
    <property type="project" value="UniProtKB-ARBA"/>
</dbReference>
<evidence type="ECO:0000313" key="13">
    <source>
        <dbReference type="EMBL" id="KXB07164.1"/>
    </source>
</evidence>
<proteinExistence type="inferred from homology"/>
<protein>
    <recommendedName>
        <fullName evidence="3">Alanine--tRNA ligase</fullName>
        <ecNumber evidence="2">6.1.1.7</ecNumber>
    </recommendedName>
</protein>
<keyword evidence="5" id="KW-0436">Ligase</keyword>
<dbReference type="GO" id="GO:0005524">
    <property type="term" value="F:ATP binding"/>
    <property type="evidence" value="ECO:0007669"/>
    <property type="project" value="UniProtKB-KW"/>
</dbReference>
<dbReference type="GO" id="GO:0000049">
    <property type="term" value="F:tRNA binding"/>
    <property type="evidence" value="ECO:0007669"/>
    <property type="project" value="UniProtKB-KW"/>
</dbReference>
<dbReference type="PANTHER" id="PTHR11777:SF9">
    <property type="entry name" value="ALANINE--TRNA LIGASE, CYTOPLASMIC"/>
    <property type="match status" value="1"/>
</dbReference>
<evidence type="ECO:0000256" key="9">
    <source>
        <dbReference type="ARBA" id="ARBA00022884"/>
    </source>
</evidence>
<dbReference type="InterPro" id="IPR018164">
    <property type="entry name" value="Ala-tRNA-synth_IIc_N"/>
</dbReference>
<dbReference type="InterPro" id="IPR050058">
    <property type="entry name" value="Ala-tRNA_ligase"/>
</dbReference>
<keyword evidence="14" id="KW-1185">Reference proteome</keyword>
<evidence type="ECO:0000256" key="10">
    <source>
        <dbReference type="ARBA" id="ARBA00022917"/>
    </source>
</evidence>
<dbReference type="EC" id="6.1.1.7" evidence="2"/>
<feature type="domain" description="Alanyl-transfer RNA synthetases family profile" evidence="12">
    <location>
        <begin position="1"/>
        <end position="245"/>
    </location>
</feature>
<dbReference type="PANTHER" id="PTHR11777">
    <property type="entry name" value="ALANYL-TRNA SYNTHETASE"/>
    <property type="match status" value="1"/>
</dbReference>
<dbReference type="EMBL" id="LHYF01000008">
    <property type="protein sequence ID" value="KXB07164.1"/>
    <property type="molecule type" value="Genomic_DNA"/>
</dbReference>
<organism evidence="13 14">
    <name type="scientific">candidate division MSBL1 archaeon SCGC-AAA382C18</name>
    <dbReference type="NCBI Taxonomy" id="1698281"/>
    <lineage>
        <taxon>Archaea</taxon>
        <taxon>Methanobacteriati</taxon>
        <taxon>Methanobacteriota</taxon>
        <taxon>candidate division MSBL1</taxon>
    </lineage>
</organism>